<feature type="domain" description="HTH cro/C1-type" evidence="1">
    <location>
        <begin position="20"/>
        <end position="63"/>
    </location>
</feature>
<geneLocation type="plasmid" evidence="3">
    <name>Plasmid1 dna</name>
</geneLocation>
<dbReference type="CDD" id="cd00093">
    <property type="entry name" value="HTH_XRE"/>
    <property type="match status" value="1"/>
</dbReference>
<reference evidence="2 3" key="1">
    <citation type="submission" date="2017-06" db="EMBL/GenBank/DDBJ databases">
        <title>Genome sequencing of cyanobaciteial culture collection at National Institute for Environmental Studies (NIES).</title>
        <authorList>
            <person name="Hirose Y."/>
            <person name="Shimura Y."/>
            <person name="Fujisawa T."/>
            <person name="Nakamura Y."/>
            <person name="Kawachi M."/>
        </authorList>
    </citation>
    <scope>NUCLEOTIDE SEQUENCE [LARGE SCALE GENOMIC DNA]</scope>
    <source>
        <strain evidence="2 3">NIES-267</strain>
        <plasmid evidence="3">Plasmid1 dna</plasmid>
    </source>
</reference>
<dbReference type="InterPro" id="IPR010982">
    <property type="entry name" value="Lambda_DNA-bd_dom_sf"/>
</dbReference>
<dbReference type="Gene3D" id="1.10.260.40">
    <property type="entry name" value="lambda repressor-like DNA-binding domains"/>
    <property type="match status" value="1"/>
</dbReference>
<dbReference type="Pfam" id="PF01381">
    <property type="entry name" value="HTH_3"/>
    <property type="match status" value="1"/>
</dbReference>
<dbReference type="Proteomes" id="UP000218418">
    <property type="component" value="Plasmid plasmid1"/>
</dbReference>
<dbReference type="OrthoDB" id="9801008at2"/>
<proteinExistence type="predicted"/>
<organism evidence="2 3">
    <name type="scientific">Calothrix parasitica NIES-267</name>
    <dbReference type="NCBI Taxonomy" id="1973488"/>
    <lineage>
        <taxon>Bacteria</taxon>
        <taxon>Bacillati</taxon>
        <taxon>Cyanobacteriota</taxon>
        <taxon>Cyanophyceae</taxon>
        <taxon>Nostocales</taxon>
        <taxon>Calotrichaceae</taxon>
        <taxon>Calothrix</taxon>
    </lineage>
</organism>
<keyword evidence="3" id="KW-1185">Reference proteome</keyword>
<accession>A0A1Z4M2C7</accession>
<protein>
    <submittedName>
        <fullName evidence="2">XRE family transcriptional regulator</fullName>
    </submittedName>
</protein>
<dbReference type="InterPro" id="IPR001387">
    <property type="entry name" value="Cro/C1-type_HTH"/>
</dbReference>
<gene>
    <name evidence="2" type="ORF">NIES267_71560</name>
</gene>
<evidence type="ECO:0000313" key="3">
    <source>
        <dbReference type="Proteomes" id="UP000218418"/>
    </source>
</evidence>
<dbReference type="GO" id="GO:0003677">
    <property type="term" value="F:DNA binding"/>
    <property type="evidence" value="ECO:0007669"/>
    <property type="project" value="InterPro"/>
</dbReference>
<dbReference type="SMART" id="SM00530">
    <property type="entry name" value="HTH_XRE"/>
    <property type="match status" value="1"/>
</dbReference>
<sequence length="85" mass="9531">MSQSQINEIIELSALLGKLIRELRNSLGLTQEKFAAKLGVTCLTINRWENGRSKPSPLAMEKVEGMLTEMGQQGQYLMKKYVSNS</sequence>
<dbReference type="SUPFAM" id="SSF47413">
    <property type="entry name" value="lambda repressor-like DNA-binding domains"/>
    <property type="match status" value="1"/>
</dbReference>
<dbReference type="EMBL" id="AP018228">
    <property type="protein sequence ID" value="BAY87632.1"/>
    <property type="molecule type" value="Genomic_DNA"/>
</dbReference>
<keyword evidence="2" id="KW-0614">Plasmid</keyword>
<evidence type="ECO:0000313" key="2">
    <source>
        <dbReference type="EMBL" id="BAY87632.1"/>
    </source>
</evidence>
<name>A0A1Z4M2C7_9CYAN</name>
<dbReference type="AlphaFoldDB" id="A0A1Z4M2C7"/>
<evidence type="ECO:0000259" key="1">
    <source>
        <dbReference type="PROSITE" id="PS50943"/>
    </source>
</evidence>
<dbReference type="PROSITE" id="PS50943">
    <property type="entry name" value="HTH_CROC1"/>
    <property type="match status" value="1"/>
</dbReference>